<dbReference type="PANTHER" id="PTHR31743:SF1">
    <property type="entry name" value="SHORT TRANSIENT RECEPTOR POTENTIAL CHANNEL 4-ASSOCIATED PROTEIN"/>
    <property type="match status" value="1"/>
</dbReference>
<gene>
    <name evidence="2" type="ORF">ABL78_3044</name>
</gene>
<accession>A0A0N0P741</accession>
<keyword evidence="3" id="KW-1185">Reference proteome</keyword>
<feature type="region of interest" description="Disordered" evidence="1">
    <location>
        <begin position="396"/>
        <end position="464"/>
    </location>
</feature>
<dbReference type="VEuPathDB" id="TriTrypDB:Lsey_0071_0260"/>
<proteinExistence type="predicted"/>
<evidence type="ECO:0000256" key="1">
    <source>
        <dbReference type="SAM" id="MobiDB-lite"/>
    </source>
</evidence>
<dbReference type="OrthoDB" id="248587at2759"/>
<dbReference type="PANTHER" id="PTHR31743">
    <property type="entry name" value="TRANSIENT RECEPTOR POTENTIAL CHANNEL 4-ASSOCIATED PROTEIN TCPC4AP"/>
    <property type="match status" value="1"/>
</dbReference>
<evidence type="ECO:0000313" key="2">
    <source>
        <dbReference type="EMBL" id="KPI87887.1"/>
    </source>
</evidence>
<feature type="compositionally biased region" description="Acidic residues" evidence="1">
    <location>
        <begin position="331"/>
        <end position="348"/>
    </location>
</feature>
<sequence length="1511" mass="167808">MDSILLHRSSIVSGREPLPPRRTPGYGCYLSDVEVRDNSTEQSIQAIWSRWREGRYNELTEELVRVGDLIQSKEEIKFSSEFLAFGGIDVYCFILCDPITPLNFLKDRPTEHRHYRGWSQRRRERNVETILGIYSEIMLQLTDLLANQNDLGWVLYDRCPGLFYRLIEFLQDSTLWSSATGLLEHALSCVGPVIEISKTPSLVKVLRGASPSALAAYCRFLALLILPGLAQGQNPIVARRLHYPESVAVLRQVQRVVDSNVLWLIGEEGLVESLIRLCELRPNGLRVQQGGRSMMMIPPSAAATVTVGANRSATTRGRRGSENAVSAVAESETEWEDDEVGEEDEAEGEDRHWQNAEEAEGSTASGVSDGTADFLVDGSSLTAFFAEIERLLGIGQNATATPPPRPAPQTSSSPQLGRQGAAAAASSAAGSAMTRAGSTSATHSTVAVPQPPRQPQQLSQQPRGPAVPLLAQMPAVETMTQGDVLEYLRSAMRMGALGEALEGNTADAGPTGNQPSGSLNADLARMLSSFGASANVAEQMEFLNRITSNQFQEEDPSRLVQWMLDRNLLEEDGMDQSFKSSMEIQWWVGAVDARQRWRLRDPSLLPQRDDNRCDFVTSATRRLWSRGFHQVTAEEFSSANARLNNKLFDALPQVRDIAELDVYGVQRIVESQSEVLFLLNMLLSTFYFSDAWRLLRDCRWVPRSVPMMEAAFGLDPTLPALVDVPPHVSLSEEMRSLPRFLPPHSCSSQEACGATAAASAADTPLSYPKNWRMVPFLELLGDNACTFLKDPNLMMEEEPDNHQHGPDTMRKMELLRGLYEYCNAQDRTEQAMVVADEEVVASCSKNAEAMAVVICRDREDSCVRIGLYQTLETYLRTFLYGIEDRDDPSSLQTTLGSLLMPAMLERIYNGTRISGLNGSMVPSKLQSNMFTLLGELVRYHGGNLKTLCAYVTGELDLSHLNEAISNSNRQNPVILSTIHEEVEEILKRPPLEREEHEPFGSVLLRRMLTFGSDSHLFLRSLLLSLTPGLRSRGNYLSKPVDDSITDVRLLPSPLGIGRTSDIISGDVVRIAYVIRTSRQYAREISLAPKEGPQRTELLQELVRVLSRTPHRQPPEQRPFPGLFCEASDMALLQGRGSLPPVGPPRRLRAPLFGRQHPSGAAMSRIIAAQDELLSPEERTAAANLEAFQNSAVSDAKVLADIAPLEQLLLSEPHKLVFSALCGLNIEAMEDNTRLSVVTTVLMIFLRVAMVGDTVASGSLVFSSDDDGLPECLADAESSIRAVLDKMQPFAQHGYNTWLAKEQDFRARQTEKRRAAALLAAAREGRHFRSLQEDDGVCMCDWRDTAPIEEAEVESRLRSRAAMVPDEREGEEGSMALDSPSLFAQSKHSKGSDYDGISFGVSPVVSRGVPAPDQLRWRCPGMMCYGCCDPPHEGSVYQREFGGCFYRSFFRLVCLWIGYYASCQRYVATVFFSTEVAFAEYKTIALYLLRILPDYFMPRYSEVIASSFKKER</sequence>
<name>A0A0N0P741_LEPSE</name>
<comment type="caution">
    <text evidence="2">The sequence shown here is derived from an EMBL/GenBank/DDBJ whole genome shotgun (WGS) entry which is preliminary data.</text>
</comment>
<dbReference type="GO" id="GO:0006511">
    <property type="term" value="P:ubiquitin-dependent protein catabolic process"/>
    <property type="evidence" value="ECO:0007669"/>
    <property type="project" value="InterPro"/>
</dbReference>
<feature type="region of interest" description="Disordered" evidence="1">
    <location>
        <begin position="307"/>
        <end position="368"/>
    </location>
</feature>
<dbReference type="InterPro" id="IPR022162">
    <property type="entry name" value="TRPC4AP"/>
</dbReference>
<dbReference type="GO" id="GO:0031464">
    <property type="term" value="C:Cul4A-RING E3 ubiquitin ligase complex"/>
    <property type="evidence" value="ECO:0007669"/>
    <property type="project" value="InterPro"/>
</dbReference>
<protein>
    <submittedName>
        <fullName evidence="2">Uncharacterized protein</fullName>
    </submittedName>
</protein>
<dbReference type="OMA" id="CDPPHEG"/>
<evidence type="ECO:0000313" key="3">
    <source>
        <dbReference type="Proteomes" id="UP000038009"/>
    </source>
</evidence>
<organism evidence="2 3">
    <name type="scientific">Leptomonas seymouri</name>
    <dbReference type="NCBI Taxonomy" id="5684"/>
    <lineage>
        <taxon>Eukaryota</taxon>
        <taxon>Discoba</taxon>
        <taxon>Euglenozoa</taxon>
        <taxon>Kinetoplastea</taxon>
        <taxon>Metakinetoplastina</taxon>
        <taxon>Trypanosomatida</taxon>
        <taxon>Trypanosomatidae</taxon>
        <taxon>Leishmaniinae</taxon>
        <taxon>Leptomonas</taxon>
    </lineage>
</organism>
<feature type="compositionally biased region" description="Low complexity" evidence="1">
    <location>
        <begin position="408"/>
        <end position="442"/>
    </location>
</feature>
<reference evidence="2 3" key="1">
    <citation type="journal article" date="2015" name="PLoS Pathog.">
        <title>Leptomonas seymouri: Adaptations to the Dixenous Life Cycle Analyzed by Genome Sequencing, Transcriptome Profiling and Co-infection with Leishmania donovani.</title>
        <authorList>
            <person name="Kraeva N."/>
            <person name="Butenko A."/>
            <person name="Hlavacova J."/>
            <person name="Kostygov A."/>
            <person name="Myskova J."/>
            <person name="Grybchuk D."/>
            <person name="Lestinova T."/>
            <person name="Votypka J."/>
            <person name="Volf P."/>
            <person name="Opperdoes F."/>
            <person name="Flegontov P."/>
            <person name="Lukes J."/>
            <person name="Yurchenko V."/>
        </authorList>
    </citation>
    <scope>NUCLEOTIDE SEQUENCE [LARGE SCALE GENOMIC DNA]</scope>
    <source>
        <strain evidence="2 3">ATCC 30220</strain>
    </source>
</reference>
<feature type="compositionally biased region" description="Low complexity" evidence="1">
    <location>
        <begin position="455"/>
        <end position="464"/>
    </location>
</feature>
<dbReference type="GO" id="GO:0019902">
    <property type="term" value="F:phosphatase binding"/>
    <property type="evidence" value="ECO:0007669"/>
    <property type="project" value="TreeGrafter"/>
</dbReference>
<dbReference type="Proteomes" id="UP000038009">
    <property type="component" value="Unassembled WGS sequence"/>
</dbReference>
<dbReference type="EMBL" id="LJSK01000071">
    <property type="protein sequence ID" value="KPI87887.1"/>
    <property type="molecule type" value="Genomic_DNA"/>
</dbReference>